<evidence type="ECO:0000256" key="3">
    <source>
        <dbReference type="ARBA" id="ARBA00022475"/>
    </source>
</evidence>
<name>A0ABP3WEW2_9GAMM</name>
<dbReference type="Gene3D" id="1.10.3860.10">
    <property type="entry name" value="Sodium:dicarboxylate symporter"/>
    <property type="match status" value="1"/>
</dbReference>
<dbReference type="InterPro" id="IPR001991">
    <property type="entry name" value="Na-dicarboxylate_symporter"/>
</dbReference>
<organism evidence="8 9">
    <name type="scientific">Colwellia asteriadis</name>
    <dbReference type="NCBI Taxonomy" id="517723"/>
    <lineage>
        <taxon>Bacteria</taxon>
        <taxon>Pseudomonadati</taxon>
        <taxon>Pseudomonadota</taxon>
        <taxon>Gammaproteobacteria</taxon>
        <taxon>Alteromonadales</taxon>
        <taxon>Colwelliaceae</taxon>
        <taxon>Colwellia</taxon>
    </lineage>
</organism>
<evidence type="ECO:0000313" key="8">
    <source>
        <dbReference type="EMBL" id="GAA0815316.1"/>
    </source>
</evidence>
<feature type="transmembrane region" description="Helical" evidence="7">
    <location>
        <begin position="210"/>
        <end position="230"/>
    </location>
</feature>
<keyword evidence="3" id="KW-1003">Cell membrane</keyword>
<proteinExistence type="predicted"/>
<dbReference type="PANTHER" id="PTHR42865">
    <property type="entry name" value="PROTON/GLUTAMATE-ASPARTATE SYMPORTER"/>
    <property type="match status" value="1"/>
</dbReference>
<feature type="transmembrane region" description="Helical" evidence="7">
    <location>
        <begin position="108"/>
        <end position="129"/>
    </location>
</feature>
<evidence type="ECO:0000256" key="5">
    <source>
        <dbReference type="ARBA" id="ARBA00022989"/>
    </source>
</evidence>
<feature type="transmembrane region" description="Helical" evidence="7">
    <location>
        <begin position="172"/>
        <end position="189"/>
    </location>
</feature>
<evidence type="ECO:0000256" key="6">
    <source>
        <dbReference type="ARBA" id="ARBA00023136"/>
    </source>
</evidence>
<keyword evidence="4 7" id="KW-0812">Transmembrane</keyword>
<keyword evidence="5 7" id="KW-1133">Transmembrane helix</keyword>
<keyword evidence="2" id="KW-0813">Transport</keyword>
<feature type="transmembrane region" description="Helical" evidence="7">
    <location>
        <begin position="353"/>
        <end position="379"/>
    </location>
</feature>
<dbReference type="RefSeq" id="WP_343816531.1">
    <property type="nucleotide sequence ID" value="NZ_BAAAFA010000004.1"/>
</dbReference>
<feature type="transmembrane region" description="Helical" evidence="7">
    <location>
        <begin position="242"/>
        <end position="263"/>
    </location>
</feature>
<evidence type="ECO:0000256" key="4">
    <source>
        <dbReference type="ARBA" id="ARBA00022692"/>
    </source>
</evidence>
<feature type="transmembrane region" description="Helical" evidence="7">
    <location>
        <begin position="283"/>
        <end position="300"/>
    </location>
</feature>
<evidence type="ECO:0000256" key="2">
    <source>
        <dbReference type="ARBA" id="ARBA00022448"/>
    </source>
</evidence>
<dbReference type="PANTHER" id="PTHR42865:SF7">
    <property type="entry name" value="PROTON_GLUTAMATE-ASPARTATE SYMPORTER"/>
    <property type="match status" value="1"/>
</dbReference>
<protein>
    <submittedName>
        <fullName evidence="8">Dicarboxylate/amino acid:cation symporter</fullName>
    </submittedName>
</protein>
<gene>
    <name evidence="8" type="ORF">GCM10009111_13450</name>
</gene>
<sequence>MTTNSNTPAENKKMSLTGRIVIGMISGILLGTFLQWLMPAGKDKTFELYFFQLSLQGFLVDGVLEVIGQVFMASLRMLVVPLVFVSLVCGVCSLKDTTKLGRIGGKAIGLYLATTAIAISLAIFVALLVGPGEGVNMPTSSSFESREAPSLAQVLIQMFPTNPFASFAEGNMLQVIIFALLFGVAIALSGKSGERVATLFEDLSVVIMRLVTILMNIAPYGVFALLATLFTTTSFETIENLAWYFGVVFFVLIAHALLTYPIILKLLTGLNPLIFIKKMRDAAIFAFSTASSNATIPVTLETATKKLGVKNSIGSFTVPLGATINMDGTAIMQGVATVFIAQVFNQDLTLTDYITVVLTATLASIGTAGVPGVGLIMLAMVLDQVGLPVEGIALIIGVDRLLDMTRTAVNVTGDSMVSVIVAKSENQFDEEMYLDPNAGQNIENIDFNHLDKPQ</sequence>
<evidence type="ECO:0000256" key="1">
    <source>
        <dbReference type="ARBA" id="ARBA00004651"/>
    </source>
</evidence>
<evidence type="ECO:0000313" key="9">
    <source>
        <dbReference type="Proteomes" id="UP001500021"/>
    </source>
</evidence>
<dbReference type="SUPFAM" id="SSF118215">
    <property type="entry name" value="Proton glutamate symport protein"/>
    <property type="match status" value="1"/>
</dbReference>
<feature type="transmembrane region" description="Helical" evidence="7">
    <location>
        <begin position="20"/>
        <end position="37"/>
    </location>
</feature>
<keyword evidence="6 7" id="KW-0472">Membrane</keyword>
<dbReference type="Proteomes" id="UP001500021">
    <property type="component" value="Unassembled WGS sequence"/>
</dbReference>
<accession>A0ABP3WEW2</accession>
<feature type="transmembrane region" description="Helical" evidence="7">
    <location>
        <begin position="78"/>
        <end position="96"/>
    </location>
</feature>
<reference evidence="9" key="1">
    <citation type="journal article" date="2019" name="Int. J. Syst. Evol. Microbiol.">
        <title>The Global Catalogue of Microorganisms (GCM) 10K type strain sequencing project: providing services to taxonomists for standard genome sequencing and annotation.</title>
        <authorList>
            <consortium name="The Broad Institute Genomics Platform"/>
            <consortium name="The Broad Institute Genome Sequencing Center for Infectious Disease"/>
            <person name="Wu L."/>
            <person name="Ma J."/>
        </authorList>
    </citation>
    <scope>NUCLEOTIDE SEQUENCE [LARGE SCALE GENOMIC DNA]</scope>
    <source>
        <strain evidence="9">JCM 15608</strain>
    </source>
</reference>
<dbReference type="PRINTS" id="PR00173">
    <property type="entry name" value="EDTRNSPORT"/>
</dbReference>
<comment type="caution">
    <text evidence="8">The sequence shown here is derived from an EMBL/GenBank/DDBJ whole genome shotgun (WGS) entry which is preliminary data.</text>
</comment>
<evidence type="ECO:0000256" key="7">
    <source>
        <dbReference type="SAM" id="Phobius"/>
    </source>
</evidence>
<keyword evidence="9" id="KW-1185">Reference proteome</keyword>
<dbReference type="InterPro" id="IPR036458">
    <property type="entry name" value="Na:dicarbo_symporter_sf"/>
</dbReference>
<comment type="subcellular location">
    <subcellularLocation>
        <location evidence="1">Cell membrane</location>
        <topology evidence="1">Multi-pass membrane protein</topology>
    </subcellularLocation>
</comment>
<dbReference type="Pfam" id="PF00375">
    <property type="entry name" value="SDF"/>
    <property type="match status" value="1"/>
</dbReference>
<feature type="transmembrane region" description="Helical" evidence="7">
    <location>
        <begin position="320"/>
        <end position="341"/>
    </location>
</feature>
<dbReference type="EMBL" id="BAAAFA010000004">
    <property type="protein sequence ID" value="GAA0815316.1"/>
    <property type="molecule type" value="Genomic_DNA"/>
</dbReference>